<feature type="compositionally biased region" description="Low complexity" evidence="1">
    <location>
        <begin position="225"/>
        <end position="236"/>
    </location>
</feature>
<feature type="compositionally biased region" description="Gly residues" evidence="1">
    <location>
        <begin position="520"/>
        <end position="529"/>
    </location>
</feature>
<evidence type="ECO:0000313" key="3">
    <source>
        <dbReference type="EMBL" id="QUC17056.1"/>
    </source>
</evidence>
<gene>
    <name evidence="3" type="ORF">UV8b_01297</name>
</gene>
<feature type="region of interest" description="Disordered" evidence="1">
    <location>
        <begin position="134"/>
        <end position="272"/>
    </location>
</feature>
<dbReference type="Proteomes" id="UP000027002">
    <property type="component" value="Chromosome 1"/>
</dbReference>
<feature type="compositionally biased region" description="Polar residues" evidence="1">
    <location>
        <begin position="142"/>
        <end position="154"/>
    </location>
</feature>
<proteinExistence type="predicted"/>
<organism evidence="3 4">
    <name type="scientific">Ustilaginoidea virens</name>
    <name type="common">Rice false smut fungus</name>
    <name type="synonym">Villosiclava virens</name>
    <dbReference type="NCBI Taxonomy" id="1159556"/>
    <lineage>
        <taxon>Eukaryota</taxon>
        <taxon>Fungi</taxon>
        <taxon>Dikarya</taxon>
        <taxon>Ascomycota</taxon>
        <taxon>Pezizomycotina</taxon>
        <taxon>Sordariomycetes</taxon>
        <taxon>Hypocreomycetidae</taxon>
        <taxon>Hypocreales</taxon>
        <taxon>Clavicipitaceae</taxon>
        <taxon>Ustilaginoidea</taxon>
    </lineage>
</organism>
<dbReference type="PANTHER" id="PTHR42088:SF1">
    <property type="entry name" value="YALI0F10131P"/>
    <property type="match status" value="1"/>
</dbReference>
<name>A0A8E5ME78_USTVR</name>
<keyword evidence="2" id="KW-1133">Transmembrane helix</keyword>
<dbReference type="AlphaFoldDB" id="A0A8E5ME78"/>
<dbReference type="GeneID" id="66062075"/>
<dbReference type="KEGG" id="uvi:66062075"/>
<keyword evidence="2" id="KW-0472">Membrane</keyword>
<evidence type="ECO:0000256" key="2">
    <source>
        <dbReference type="SAM" id="Phobius"/>
    </source>
</evidence>
<dbReference type="PANTHER" id="PTHR42088">
    <property type="entry name" value="YALI0F10131P"/>
    <property type="match status" value="1"/>
</dbReference>
<keyword evidence="2" id="KW-0812">Transmembrane</keyword>
<feature type="compositionally biased region" description="Polar residues" evidence="1">
    <location>
        <begin position="185"/>
        <end position="194"/>
    </location>
</feature>
<feature type="region of interest" description="Disordered" evidence="1">
    <location>
        <begin position="510"/>
        <end position="598"/>
    </location>
</feature>
<dbReference type="RefSeq" id="XP_042994729.1">
    <property type="nucleotide sequence ID" value="XM_043138795.1"/>
</dbReference>
<feature type="transmembrane region" description="Helical" evidence="2">
    <location>
        <begin position="74"/>
        <end position="94"/>
    </location>
</feature>
<reference evidence="3" key="1">
    <citation type="submission" date="2020-03" db="EMBL/GenBank/DDBJ databases">
        <title>A mixture of massive structural variations and highly conserved coding sequences in Ustilaginoidea virens genome.</title>
        <authorList>
            <person name="Zhang K."/>
            <person name="Zhao Z."/>
            <person name="Zhang Z."/>
            <person name="Li Y."/>
            <person name="Hsiang T."/>
            <person name="Sun W."/>
        </authorList>
    </citation>
    <scope>NUCLEOTIDE SEQUENCE</scope>
    <source>
        <strain evidence="3">UV-8b</strain>
    </source>
</reference>
<dbReference type="EMBL" id="CP072753">
    <property type="protein sequence ID" value="QUC17056.1"/>
    <property type="molecule type" value="Genomic_DNA"/>
</dbReference>
<evidence type="ECO:0000313" key="4">
    <source>
        <dbReference type="Proteomes" id="UP000027002"/>
    </source>
</evidence>
<keyword evidence="4" id="KW-1185">Reference proteome</keyword>
<dbReference type="OrthoDB" id="5417135at2759"/>
<accession>A0A8E5ME78</accession>
<evidence type="ECO:0000256" key="1">
    <source>
        <dbReference type="SAM" id="MobiDB-lite"/>
    </source>
</evidence>
<sequence length="738" mass="80551">MAVADSPERAFGPNSFNGDGYKMQPRINLRRSFTSADTSSRTMWSVWRRDGKPCHDGPDYNTCEKGINTNVTNLAIILGVVIPLIVASFVLLYLHRRNVKKLRQEDAQDPHRDLDFGMGETGGKAGKRKSLFGVRGEKSSHKSNQLSMDMNLSSPYLLPPNVHQSHESVHSLARTFPSDQDPYRTVNQYTNSDAGSMRSFKPSRDVSFSHRSKPASVRTPSMGTSRMPPSRSDSMPKAPSPPKDRSDPFATPTAPEPTHQFPLPGDAKDSLIRPVDPIVPEIGNVVYPDEMPGGTDLPDIQVPPRALSQESHYGLPSPPFEHDKPMLAELPAVSDDNHRDARDDTKGFDFLTTHEAQPLGLGLNVVIPKINSPTGLNDVHVVPGQAVSHDDAGHVPTYALDHPADGQFNFRSQQQSCDGLAVPQQQNKRLSVGFRPLPPDEVMESEDPEYRANRIRSFYKEYFDDKEAAPPMPGTEHYEDYEAGYLGEAAYYDADTNAFVMPYAQPVTRRAMTPPPAGRFRGGPGGAGPRPGPRAAARGPHGSISGMSLPGGPRRPRAGSAFSPRPGSSASTGMRGRPPKKSLPPPTELHTLPTPSKLKDDSFAIFNATDFAPPDSFREHVSGRSQSPLGERRNYQLKVPVASPLVTSFDELSVLPSPHVLRKSSTFTNLDFAPPKKFKDADTMSDAGSIRSNKSGVSAVQLDAIRRGAGRVSRLPGDTVFTSAALEDTLKPQWGMRP</sequence>
<protein>
    <submittedName>
        <fullName evidence="3">Uncharacterized protein</fullName>
    </submittedName>
</protein>